<feature type="transmembrane region" description="Helical" evidence="5">
    <location>
        <begin position="263"/>
        <end position="280"/>
    </location>
</feature>
<evidence type="ECO:0000256" key="2">
    <source>
        <dbReference type="ARBA" id="ARBA00022692"/>
    </source>
</evidence>
<accession>A0A841Z9J8</accession>
<feature type="transmembrane region" description="Helical" evidence="5">
    <location>
        <begin position="285"/>
        <end position="303"/>
    </location>
</feature>
<dbReference type="RefSeq" id="WP_185427279.1">
    <property type="nucleotide sequence ID" value="NZ_JAARRL010000032.1"/>
</dbReference>
<reference evidence="7 8" key="1">
    <citation type="submission" date="2020-03" db="EMBL/GenBank/DDBJ databases">
        <title>Soil Listeria distribution.</title>
        <authorList>
            <person name="Liao J."/>
            <person name="Wiedmann M."/>
        </authorList>
    </citation>
    <scope>NUCLEOTIDE SEQUENCE [LARGE SCALE GENOMIC DNA]</scope>
    <source>
        <strain evidence="7 8">FSL L7-1523</strain>
    </source>
</reference>
<feature type="transmembrane region" description="Helical" evidence="5">
    <location>
        <begin position="242"/>
        <end position="257"/>
    </location>
</feature>
<keyword evidence="7" id="KW-0436">Ligase</keyword>
<feature type="transmembrane region" description="Helical" evidence="5">
    <location>
        <begin position="14"/>
        <end position="42"/>
    </location>
</feature>
<evidence type="ECO:0000313" key="8">
    <source>
        <dbReference type="Proteomes" id="UP000564536"/>
    </source>
</evidence>
<dbReference type="GO" id="GO:0016874">
    <property type="term" value="F:ligase activity"/>
    <property type="evidence" value="ECO:0007669"/>
    <property type="project" value="UniProtKB-KW"/>
</dbReference>
<feature type="transmembrane region" description="Helical" evidence="5">
    <location>
        <begin position="135"/>
        <end position="156"/>
    </location>
</feature>
<dbReference type="GO" id="GO:0016020">
    <property type="term" value="C:membrane"/>
    <property type="evidence" value="ECO:0007669"/>
    <property type="project" value="UniProtKB-SubCell"/>
</dbReference>
<gene>
    <name evidence="7" type="ORF">HB943_14815</name>
</gene>
<protein>
    <submittedName>
        <fullName evidence="7">O-antigen ligase family protein</fullName>
    </submittedName>
</protein>
<dbReference type="PANTHER" id="PTHR37422">
    <property type="entry name" value="TEICHURONIC ACID BIOSYNTHESIS PROTEIN TUAE"/>
    <property type="match status" value="1"/>
</dbReference>
<feature type="transmembrane region" description="Helical" evidence="5">
    <location>
        <begin position="168"/>
        <end position="190"/>
    </location>
</feature>
<comment type="caution">
    <text evidence="7">The sequence shown here is derived from an EMBL/GenBank/DDBJ whole genome shotgun (WGS) entry which is preliminary data.</text>
</comment>
<proteinExistence type="predicted"/>
<feature type="transmembrane region" description="Helical" evidence="5">
    <location>
        <begin position="217"/>
        <end position="235"/>
    </location>
</feature>
<evidence type="ECO:0000256" key="3">
    <source>
        <dbReference type="ARBA" id="ARBA00022989"/>
    </source>
</evidence>
<comment type="subcellular location">
    <subcellularLocation>
        <location evidence="1">Membrane</location>
        <topology evidence="1">Multi-pass membrane protein</topology>
    </subcellularLocation>
</comment>
<dbReference type="AlphaFoldDB" id="A0A841Z9J8"/>
<feature type="transmembrane region" description="Helical" evidence="5">
    <location>
        <begin position="108"/>
        <end position="129"/>
    </location>
</feature>
<feature type="transmembrane region" description="Helical" evidence="5">
    <location>
        <begin position="415"/>
        <end position="432"/>
    </location>
</feature>
<keyword evidence="2 5" id="KW-0812">Transmembrane</keyword>
<sequence length="458" mass="52209">MNINKFSVRTLNKYLLFLGFILIGMCGAISPLFYLLVPILCLAMMIRRINLKEIMNILFWIIVVTLFLGAYLSVPGYESIYLFRCLIPVHLILLVLTRDIKWGKLQNYLIYLILLFFCLISSVISLLWAGSTSLGFRYCYFIFEICYLFFICFYHLDSKEKMRRLFQVITVIFSISLVLGVVEIFTGWHLPFSSSLVYVTTTSEFQPTGFLYNTNDYALMMAILYPIAASCVFQFKRRYTGIVLYGVLTILTLYVVISTYSRIGMLSIGISTLVIFFYRFKQKGVLLLVSLFPLLGIFVWFSSFGQKLIEIAYAAFNDKGTSTMARNNLYKLLLQIIHDSDFMGVGAGNVPQKLNALLIGYTDTGTDAYTTGHNFWLETIGNIGLIGFLGFAAIIIIYLIQLFQSGYLKKSPTPLLIWITFIGASIALSTILEKRFLWFLLATGICLIQQMREGGRET</sequence>
<evidence type="ECO:0000259" key="6">
    <source>
        <dbReference type="Pfam" id="PF04932"/>
    </source>
</evidence>
<name>A0A841Z9J8_9LIST</name>
<dbReference type="Proteomes" id="UP000564536">
    <property type="component" value="Unassembled WGS sequence"/>
</dbReference>
<feature type="transmembrane region" description="Helical" evidence="5">
    <location>
        <begin position="80"/>
        <end position="96"/>
    </location>
</feature>
<organism evidence="7 8">
    <name type="scientific">Listeria weihenstephanensis</name>
    <dbReference type="NCBI Taxonomy" id="1006155"/>
    <lineage>
        <taxon>Bacteria</taxon>
        <taxon>Bacillati</taxon>
        <taxon>Bacillota</taxon>
        <taxon>Bacilli</taxon>
        <taxon>Bacillales</taxon>
        <taxon>Listeriaceae</taxon>
        <taxon>Listeria</taxon>
    </lineage>
</organism>
<keyword evidence="4 5" id="KW-0472">Membrane</keyword>
<feature type="transmembrane region" description="Helical" evidence="5">
    <location>
        <begin position="383"/>
        <end position="403"/>
    </location>
</feature>
<dbReference type="InterPro" id="IPR051533">
    <property type="entry name" value="WaaL-like"/>
</dbReference>
<keyword evidence="3 5" id="KW-1133">Transmembrane helix</keyword>
<evidence type="ECO:0000313" key="7">
    <source>
        <dbReference type="EMBL" id="MBC1501870.1"/>
    </source>
</evidence>
<evidence type="ECO:0000256" key="1">
    <source>
        <dbReference type="ARBA" id="ARBA00004141"/>
    </source>
</evidence>
<evidence type="ECO:0000256" key="5">
    <source>
        <dbReference type="SAM" id="Phobius"/>
    </source>
</evidence>
<dbReference type="Pfam" id="PF04932">
    <property type="entry name" value="Wzy_C"/>
    <property type="match status" value="1"/>
</dbReference>
<dbReference type="EMBL" id="JAARRL010000032">
    <property type="protein sequence ID" value="MBC1501870.1"/>
    <property type="molecule type" value="Genomic_DNA"/>
</dbReference>
<dbReference type="PANTHER" id="PTHR37422:SF13">
    <property type="entry name" value="LIPOPOLYSACCHARIDE BIOSYNTHESIS PROTEIN PA4999-RELATED"/>
    <property type="match status" value="1"/>
</dbReference>
<evidence type="ECO:0000256" key="4">
    <source>
        <dbReference type="ARBA" id="ARBA00023136"/>
    </source>
</evidence>
<feature type="domain" description="O-antigen ligase-related" evidence="6">
    <location>
        <begin position="248"/>
        <end position="391"/>
    </location>
</feature>
<feature type="transmembrane region" description="Helical" evidence="5">
    <location>
        <begin position="54"/>
        <end position="74"/>
    </location>
</feature>
<dbReference type="InterPro" id="IPR007016">
    <property type="entry name" value="O-antigen_ligase-rel_domated"/>
</dbReference>